<protein>
    <recommendedName>
        <fullName evidence="1">RuvB-like AAA-lid domain-containing protein</fullName>
    </recommendedName>
</protein>
<organism evidence="2 3">
    <name type="scientific">Armillaria novae-zelandiae</name>
    <dbReference type="NCBI Taxonomy" id="153914"/>
    <lineage>
        <taxon>Eukaryota</taxon>
        <taxon>Fungi</taxon>
        <taxon>Dikarya</taxon>
        <taxon>Basidiomycota</taxon>
        <taxon>Agaricomycotina</taxon>
        <taxon>Agaricomycetes</taxon>
        <taxon>Agaricomycetidae</taxon>
        <taxon>Agaricales</taxon>
        <taxon>Marasmiineae</taxon>
        <taxon>Physalacriaceae</taxon>
        <taxon>Armillaria</taxon>
    </lineage>
</organism>
<feature type="domain" description="RuvB-like AAA-lid" evidence="1">
    <location>
        <begin position="13"/>
        <end position="52"/>
    </location>
</feature>
<comment type="caution">
    <text evidence="2">The sequence shown here is derived from an EMBL/GenBank/DDBJ whole genome shotgun (WGS) entry which is preliminary data.</text>
</comment>
<proteinExistence type="predicted"/>
<gene>
    <name evidence="2" type="ORF">IW261DRAFT_1342932</name>
</gene>
<dbReference type="Gene3D" id="1.10.8.60">
    <property type="match status" value="1"/>
</dbReference>
<dbReference type="EMBL" id="JAUEPR010000035">
    <property type="protein sequence ID" value="KAK0473024.1"/>
    <property type="molecule type" value="Genomic_DNA"/>
</dbReference>
<sequence length="52" mass="5825">MIEKSNRVNIWISSTDVTLTADTMNVLTSMAMQTSLRYSLNLISCAQMLAQK</sequence>
<dbReference type="Pfam" id="PF17856">
    <property type="entry name" value="TIP49_C"/>
    <property type="match status" value="1"/>
</dbReference>
<evidence type="ECO:0000259" key="1">
    <source>
        <dbReference type="Pfam" id="PF17856"/>
    </source>
</evidence>
<accession>A0AA39U8A1</accession>
<keyword evidence="3" id="KW-1185">Reference proteome</keyword>
<name>A0AA39U8A1_9AGAR</name>
<dbReference type="Proteomes" id="UP001175227">
    <property type="component" value="Unassembled WGS sequence"/>
</dbReference>
<dbReference type="AlphaFoldDB" id="A0AA39U8A1"/>
<evidence type="ECO:0000313" key="3">
    <source>
        <dbReference type="Proteomes" id="UP001175227"/>
    </source>
</evidence>
<dbReference type="InterPro" id="IPR041048">
    <property type="entry name" value="RuvB-like_C"/>
</dbReference>
<evidence type="ECO:0000313" key="2">
    <source>
        <dbReference type="EMBL" id="KAK0473024.1"/>
    </source>
</evidence>
<reference evidence="2" key="1">
    <citation type="submission" date="2023-06" db="EMBL/GenBank/DDBJ databases">
        <authorList>
            <consortium name="Lawrence Berkeley National Laboratory"/>
            <person name="Ahrendt S."/>
            <person name="Sahu N."/>
            <person name="Indic B."/>
            <person name="Wong-Bajracharya J."/>
            <person name="Merenyi Z."/>
            <person name="Ke H.-M."/>
            <person name="Monk M."/>
            <person name="Kocsube S."/>
            <person name="Drula E."/>
            <person name="Lipzen A."/>
            <person name="Balint B."/>
            <person name="Henrissat B."/>
            <person name="Andreopoulos B."/>
            <person name="Martin F.M."/>
            <person name="Harder C.B."/>
            <person name="Rigling D."/>
            <person name="Ford K.L."/>
            <person name="Foster G.D."/>
            <person name="Pangilinan J."/>
            <person name="Papanicolaou A."/>
            <person name="Barry K."/>
            <person name="LaButti K."/>
            <person name="Viragh M."/>
            <person name="Koriabine M."/>
            <person name="Yan M."/>
            <person name="Riley R."/>
            <person name="Champramary S."/>
            <person name="Plett K.L."/>
            <person name="Tsai I.J."/>
            <person name="Slot J."/>
            <person name="Sipos G."/>
            <person name="Plett J."/>
            <person name="Nagy L.G."/>
            <person name="Grigoriev I.V."/>
        </authorList>
    </citation>
    <scope>NUCLEOTIDE SEQUENCE</scope>
    <source>
        <strain evidence="2">ICMP 16352</strain>
    </source>
</reference>